<protein>
    <submittedName>
        <fullName evidence="1">Uncharacterized protein</fullName>
    </submittedName>
</protein>
<reference evidence="1" key="1">
    <citation type="journal article" date="2019" name="Sci. Rep.">
        <title>Draft genome of Tanacetum cinerariifolium, the natural source of mosquito coil.</title>
        <authorList>
            <person name="Yamashiro T."/>
            <person name="Shiraishi A."/>
            <person name="Satake H."/>
            <person name="Nakayama K."/>
        </authorList>
    </citation>
    <scope>NUCLEOTIDE SEQUENCE</scope>
</reference>
<gene>
    <name evidence="1" type="ORF">Tci_893922</name>
</gene>
<organism evidence="1">
    <name type="scientific">Tanacetum cinerariifolium</name>
    <name type="common">Dalmatian daisy</name>
    <name type="synonym">Chrysanthemum cinerariifolium</name>
    <dbReference type="NCBI Taxonomy" id="118510"/>
    <lineage>
        <taxon>Eukaryota</taxon>
        <taxon>Viridiplantae</taxon>
        <taxon>Streptophyta</taxon>
        <taxon>Embryophyta</taxon>
        <taxon>Tracheophyta</taxon>
        <taxon>Spermatophyta</taxon>
        <taxon>Magnoliopsida</taxon>
        <taxon>eudicotyledons</taxon>
        <taxon>Gunneridae</taxon>
        <taxon>Pentapetalae</taxon>
        <taxon>asterids</taxon>
        <taxon>campanulids</taxon>
        <taxon>Asterales</taxon>
        <taxon>Asteraceae</taxon>
        <taxon>Asteroideae</taxon>
        <taxon>Anthemideae</taxon>
        <taxon>Anthemidinae</taxon>
        <taxon>Tanacetum</taxon>
    </lineage>
</organism>
<dbReference type="AlphaFoldDB" id="A0A699UIL8"/>
<comment type="caution">
    <text evidence="1">The sequence shown here is derived from an EMBL/GenBank/DDBJ whole genome shotgun (WGS) entry which is preliminary data.</text>
</comment>
<sequence>VQVSKNIDVYEEADVNEQLCDSDPFELASFINMKCGKAPDLICSETPEFPSGYSPKSLRDQQVSKAFHKLSDGYSHKQNGFSMI</sequence>
<dbReference type="EMBL" id="BKCJ011333506">
    <property type="protein sequence ID" value="GFD21953.1"/>
    <property type="molecule type" value="Genomic_DNA"/>
</dbReference>
<proteinExistence type="predicted"/>
<accession>A0A699UIL8</accession>
<evidence type="ECO:0000313" key="1">
    <source>
        <dbReference type="EMBL" id="GFD21953.1"/>
    </source>
</evidence>
<name>A0A699UIL8_TANCI</name>
<feature type="non-terminal residue" evidence="1">
    <location>
        <position position="1"/>
    </location>
</feature>